<organism evidence="2 3">
    <name type="scientific">Lysobacter cavernae</name>
    <dbReference type="NCBI Taxonomy" id="1685901"/>
    <lineage>
        <taxon>Bacteria</taxon>
        <taxon>Pseudomonadati</taxon>
        <taxon>Pseudomonadota</taxon>
        <taxon>Gammaproteobacteria</taxon>
        <taxon>Lysobacterales</taxon>
        <taxon>Lysobacteraceae</taxon>
        <taxon>Lysobacter</taxon>
    </lineage>
</organism>
<feature type="region of interest" description="Disordered" evidence="1">
    <location>
        <begin position="43"/>
        <end position="72"/>
    </location>
</feature>
<dbReference type="Pfam" id="PF11162">
    <property type="entry name" value="DUF2946"/>
    <property type="match status" value="1"/>
</dbReference>
<evidence type="ECO:0000313" key="2">
    <source>
        <dbReference type="EMBL" id="MFC3550590.1"/>
    </source>
</evidence>
<name>A0ABV7RM47_9GAMM</name>
<dbReference type="RefSeq" id="WP_386758338.1">
    <property type="nucleotide sequence ID" value="NZ_JBHRXK010000002.1"/>
</dbReference>
<protein>
    <submittedName>
        <fullName evidence="2">DUF2946 family protein</fullName>
    </submittedName>
</protein>
<evidence type="ECO:0000256" key="1">
    <source>
        <dbReference type="SAM" id="MobiDB-lite"/>
    </source>
</evidence>
<dbReference type="Proteomes" id="UP001595740">
    <property type="component" value="Unassembled WGS sequence"/>
</dbReference>
<keyword evidence="3" id="KW-1185">Reference proteome</keyword>
<proteinExistence type="predicted"/>
<dbReference type="InterPro" id="IPR021333">
    <property type="entry name" value="DUF2946"/>
</dbReference>
<reference evidence="3" key="1">
    <citation type="journal article" date="2019" name="Int. J. Syst. Evol. Microbiol.">
        <title>The Global Catalogue of Microorganisms (GCM) 10K type strain sequencing project: providing services to taxonomists for standard genome sequencing and annotation.</title>
        <authorList>
            <consortium name="The Broad Institute Genomics Platform"/>
            <consortium name="The Broad Institute Genome Sequencing Center for Infectious Disease"/>
            <person name="Wu L."/>
            <person name="Ma J."/>
        </authorList>
    </citation>
    <scope>NUCLEOTIDE SEQUENCE [LARGE SCALE GENOMIC DNA]</scope>
    <source>
        <strain evidence="3">KCTC 42875</strain>
    </source>
</reference>
<gene>
    <name evidence="2" type="ORF">ACFOLC_06120</name>
</gene>
<comment type="caution">
    <text evidence="2">The sequence shown here is derived from an EMBL/GenBank/DDBJ whole genome shotgun (WGS) entry which is preliminary data.</text>
</comment>
<sequence length="122" mass="12590">MFGTSALSSVLRLLVIGLLLTGIVLRPALAFAEEIHDLTAHAATASAADSGSEHHRAPAPGQDGPSDDSHWHLTHCCGQQAAVLPRLDLALLVPVTASPIPAATVSFVPTPRPAPFRPPIAA</sequence>
<evidence type="ECO:0000313" key="3">
    <source>
        <dbReference type="Proteomes" id="UP001595740"/>
    </source>
</evidence>
<dbReference type="EMBL" id="JBHRXK010000002">
    <property type="protein sequence ID" value="MFC3550590.1"/>
    <property type="molecule type" value="Genomic_DNA"/>
</dbReference>
<accession>A0ABV7RM47</accession>